<keyword evidence="3" id="KW-1185">Reference proteome</keyword>
<evidence type="ECO:0000313" key="2">
    <source>
        <dbReference type="EMBL" id="GIG84210.1"/>
    </source>
</evidence>
<dbReference type="Proteomes" id="UP000630097">
    <property type="component" value="Unassembled WGS sequence"/>
</dbReference>
<evidence type="ECO:0000313" key="3">
    <source>
        <dbReference type="Proteomes" id="UP000630097"/>
    </source>
</evidence>
<sequence length="256" mass="27686">MPLIRRQGRRRWIAVAVAAILLTAAAVLTAIAFPSIAATTCPGCYGLQRLQPGLYAEPGLSPARRRHVIATVAQADQRIRTFFGGRESSPDILVCLSENCYRRIGGGHERGVAVLDRAVMLSPRGADPVIAAHELTHVELHARLDGADVPQWFDEGLAVLVSEDPRYLAPTGDRCLADSHRPLPATIEDWLRAASGDPRLYAEAACQVSRWASTNGGNAAVRTLIERLSTGQAFPHIPYQPPRPGSRSNPIDAIQP</sequence>
<organism evidence="2 3">
    <name type="scientific">Planotetraspora kaengkrachanensis</name>
    <dbReference type="NCBI Taxonomy" id="575193"/>
    <lineage>
        <taxon>Bacteria</taxon>
        <taxon>Bacillati</taxon>
        <taxon>Actinomycetota</taxon>
        <taxon>Actinomycetes</taxon>
        <taxon>Streptosporangiales</taxon>
        <taxon>Streptosporangiaceae</taxon>
        <taxon>Planotetraspora</taxon>
    </lineage>
</organism>
<dbReference type="RefSeq" id="WP_203887495.1">
    <property type="nucleotide sequence ID" value="NZ_BAABHH010000013.1"/>
</dbReference>
<comment type="caution">
    <text evidence="2">The sequence shown here is derived from an EMBL/GenBank/DDBJ whole genome shotgun (WGS) entry which is preliminary data.</text>
</comment>
<gene>
    <name evidence="2" type="ORF">Pka01_73370</name>
</gene>
<reference evidence="2 3" key="1">
    <citation type="submission" date="2021-01" db="EMBL/GenBank/DDBJ databases">
        <title>Whole genome shotgun sequence of Planotetraspora kaengkrachanensis NBRC 104272.</title>
        <authorList>
            <person name="Komaki H."/>
            <person name="Tamura T."/>
        </authorList>
    </citation>
    <scope>NUCLEOTIDE SEQUENCE [LARGE SCALE GENOMIC DNA]</scope>
    <source>
        <strain evidence="2 3">NBRC 104272</strain>
    </source>
</reference>
<proteinExistence type="predicted"/>
<evidence type="ECO:0000256" key="1">
    <source>
        <dbReference type="SAM" id="MobiDB-lite"/>
    </source>
</evidence>
<dbReference type="AlphaFoldDB" id="A0A8J3PZZ7"/>
<protein>
    <recommendedName>
        <fullName evidence="4">Peptidase MA-like domain-containing protein</fullName>
    </recommendedName>
</protein>
<name>A0A8J3PZZ7_9ACTN</name>
<feature type="region of interest" description="Disordered" evidence="1">
    <location>
        <begin position="233"/>
        <end position="256"/>
    </location>
</feature>
<accession>A0A8J3PZZ7</accession>
<dbReference type="EMBL" id="BONV01000049">
    <property type="protein sequence ID" value="GIG84210.1"/>
    <property type="molecule type" value="Genomic_DNA"/>
</dbReference>
<evidence type="ECO:0008006" key="4">
    <source>
        <dbReference type="Google" id="ProtNLM"/>
    </source>
</evidence>